<dbReference type="EMBL" id="HBUF01625262">
    <property type="protein sequence ID" value="CAG6781940.1"/>
    <property type="molecule type" value="Transcribed_RNA"/>
</dbReference>
<feature type="transmembrane region" description="Helical" evidence="1">
    <location>
        <begin position="63"/>
        <end position="82"/>
    </location>
</feature>
<accession>A0A8D9BFM4</accession>
<name>A0A8D9BFM4_9HEMI</name>
<evidence type="ECO:0000256" key="1">
    <source>
        <dbReference type="SAM" id="Phobius"/>
    </source>
</evidence>
<dbReference type="EMBL" id="HBUF01625265">
    <property type="protein sequence ID" value="CAG6781946.1"/>
    <property type="molecule type" value="Transcribed_RNA"/>
</dbReference>
<reference evidence="2" key="1">
    <citation type="submission" date="2021-05" db="EMBL/GenBank/DDBJ databases">
        <authorList>
            <person name="Alioto T."/>
            <person name="Alioto T."/>
            <person name="Gomez Garrido J."/>
        </authorList>
    </citation>
    <scope>NUCLEOTIDE SEQUENCE</scope>
</reference>
<dbReference type="AlphaFoldDB" id="A0A8D9BFM4"/>
<dbReference type="EMBL" id="HBUF01625264">
    <property type="protein sequence ID" value="CAG6781944.1"/>
    <property type="molecule type" value="Transcribed_RNA"/>
</dbReference>
<keyword evidence="1" id="KW-1133">Transmembrane helix</keyword>
<organism evidence="2">
    <name type="scientific">Cacopsylla melanoneura</name>
    <dbReference type="NCBI Taxonomy" id="428564"/>
    <lineage>
        <taxon>Eukaryota</taxon>
        <taxon>Metazoa</taxon>
        <taxon>Ecdysozoa</taxon>
        <taxon>Arthropoda</taxon>
        <taxon>Hexapoda</taxon>
        <taxon>Insecta</taxon>
        <taxon>Pterygota</taxon>
        <taxon>Neoptera</taxon>
        <taxon>Paraneoptera</taxon>
        <taxon>Hemiptera</taxon>
        <taxon>Sternorrhyncha</taxon>
        <taxon>Psylloidea</taxon>
        <taxon>Psyllidae</taxon>
        <taxon>Psyllinae</taxon>
        <taxon>Cacopsylla</taxon>
    </lineage>
</organism>
<protein>
    <submittedName>
        <fullName evidence="2">Uncharacterized protein</fullName>
    </submittedName>
</protein>
<proteinExistence type="predicted"/>
<evidence type="ECO:0000313" key="2">
    <source>
        <dbReference type="EMBL" id="CAG6781942.1"/>
    </source>
</evidence>
<keyword evidence="1" id="KW-0472">Membrane</keyword>
<dbReference type="EMBL" id="HBUF01625263">
    <property type="protein sequence ID" value="CAG6781942.1"/>
    <property type="molecule type" value="Transcribed_RNA"/>
</dbReference>
<sequence>MHVAVLVVQASVPVASSNKSCVSKSSQSYSQSILGKRHSNNGGIASRAWFGCWNWSRRTSRKLLIMSYWNLLMLNATGLVVVTRIHYAYRDNGNDGTTLLIVVGRFLNGIVRGCEKEESQECKLLLMALLISLIVQPS</sequence>
<keyword evidence="1" id="KW-0812">Transmembrane</keyword>